<evidence type="ECO:0008006" key="3">
    <source>
        <dbReference type="Google" id="ProtNLM"/>
    </source>
</evidence>
<sequence length="122" mass="14087">MLHLVYLIQPTPAAEADQPAFWDWVRAREAWFYDGLDTVLRTRWAVRTVGTPVHVIEHTVSFADEAGWGRYRRQVAERGRDPAWERRRTEQARWWTLLEATLLSDPPVPLGLDRTLPPGGPS</sequence>
<name>A0ABP4IN90_9ACTN</name>
<dbReference type="EMBL" id="BAAAKJ010000152">
    <property type="protein sequence ID" value="GAA1394709.1"/>
    <property type="molecule type" value="Genomic_DNA"/>
</dbReference>
<comment type="caution">
    <text evidence="1">The sequence shown here is derived from an EMBL/GenBank/DDBJ whole genome shotgun (WGS) entry which is preliminary data.</text>
</comment>
<evidence type="ECO:0000313" key="1">
    <source>
        <dbReference type="EMBL" id="GAA1394709.1"/>
    </source>
</evidence>
<keyword evidence="2" id="KW-1185">Reference proteome</keyword>
<evidence type="ECO:0000313" key="2">
    <source>
        <dbReference type="Proteomes" id="UP001499863"/>
    </source>
</evidence>
<dbReference type="Proteomes" id="UP001499863">
    <property type="component" value="Unassembled WGS sequence"/>
</dbReference>
<gene>
    <name evidence="1" type="ORF">GCM10009639_29150</name>
</gene>
<dbReference type="RefSeq" id="WP_344334047.1">
    <property type="nucleotide sequence ID" value="NZ_BAAAKJ010000152.1"/>
</dbReference>
<accession>A0ABP4IN90</accession>
<proteinExistence type="predicted"/>
<protein>
    <recommendedName>
        <fullName evidence="3">NIPSNAP domain-containing protein</fullName>
    </recommendedName>
</protein>
<organism evidence="1 2">
    <name type="scientific">Kitasatospora putterlickiae</name>
    <dbReference type="NCBI Taxonomy" id="221725"/>
    <lineage>
        <taxon>Bacteria</taxon>
        <taxon>Bacillati</taxon>
        <taxon>Actinomycetota</taxon>
        <taxon>Actinomycetes</taxon>
        <taxon>Kitasatosporales</taxon>
        <taxon>Streptomycetaceae</taxon>
        <taxon>Kitasatospora</taxon>
    </lineage>
</organism>
<reference evidence="2" key="1">
    <citation type="journal article" date="2019" name="Int. J. Syst. Evol. Microbiol.">
        <title>The Global Catalogue of Microorganisms (GCM) 10K type strain sequencing project: providing services to taxonomists for standard genome sequencing and annotation.</title>
        <authorList>
            <consortium name="The Broad Institute Genomics Platform"/>
            <consortium name="The Broad Institute Genome Sequencing Center for Infectious Disease"/>
            <person name="Wu L."/>
            <person name="Ma J."/>
        </authorList>
    </citation>
    <scope>NUCLEOTIDE SEQUENCE [LARGE SCALE GENOMIC DNA]</scope>
    <source>
        <strain evidence="2">JCM 12393</strain>
    </source>
</reference>